<dbReference type="AlphaFoldDB" id="A0A4Y9FFU2"/>
<dbReference type="PANTHER" id="PTHR32319">
    <property type="entry name" value="BACTERIAL HEMOLYSIN-LIKE PROTEIN"/>
    <property type="match status" value="1"/>
</dbReference>
<reference evidence="5 6" key="1">
    <citation type="submission" date="2019-03" db="EMBL/GenBank/DDBJ databases">
        <title>Thermus tengchongensis species for the arsenic transformation mechanism.</title>
        <authorList>
            <person name="Yuan G.C."/>
        </authorList>
    </citation>
    <scope>NUCLEOTIDE SEQUENCE [LARGE SCALE GENOMIC DNA]</scope>
    <source>
        <strain evidence="5 6">15W</strain>
    </source>
</reference>
<dbReference type="Pfam" id="PF01479">
    <property type="entry name" value="S4"/>
    <property type="match status" value="1"/>
</dbReference>
<accession>A0A4Y9FFU2</accession>
<dbReference type="SUPFAM" id="SSF55174">
    <property type="entry name" value="Alpha-L RNA-binding motif"/>
    <property type="match status" value="1"/>
</dbReference>
<gene>
    <name evidence="5" type="ORF">E0687_01305</name>
</gene>
<dbReference type="Gene3D" id="3.40.50.150">
    <property type="entry name" value="Vaccinia Virus protein VP39"/>
    <property type="match status" value="1"/>
</dbReference>
<name>A0A4Y9FFU2_9DEIN</name>
<protein>
    <submittedName>
        <fullName evidence="5">TlyA family RNA methyltransferase</fullName>
    </submittedName>
</protein>
<keyword evidence="5" id="KW-0489">Methyltransferase</keyword>
<dbReference type="InterPro" id="IPR002942">
    <property type="entry name" value="S4_RNA-bd"/>
</dbReference>
<comment type="caution">
    <text evidence="5">The sequence shown here is derived from an EMBL/GenBank/DDBJ whole genome shotgun (WGS) entry which is preliminary data.</text>
</comment>
<dbReference type="GO" id="GO:0003723">
    <property type="term" value="F:RNA binding"/>
    <property type="evidence" value="ECO:0007669"/>
    <property type="project" value="UniProtKB-KW"/>
</dbReference>
<evidence type="ECO:0000256" key="3">
    <source>
        <dbReference type="PROSITE-ProRule" id="PRU00182"/>
    </source>
</evidence>
<dbReference type="GO" id="GO:0032259">
    <property type="term" value="P:methylation"/>
    <property type="evidence" value="ECO:0007669"/>
    <property type="project" value="UniProtKB-KW"/>
</dbReference>
<dbReference type="SUPFAM" id="SSF53335">
    <property type="entry name" value="S-adenosyl-L-methionine-dependent methyltransferases"/>
    <property type="match status" value="1"/>
</dbReference>
<keyword evidence="1 3" id="KW-0694">RNA-binding</keyword>
<dbReference type="InterPro" id="IPR004538">
    <property type="entry name" value="Hemolysin_A/TlyA"/>
</dbReference>
<dbReference type="InterPro" id="IPR029063">
    <property type="entry name" value="SAM-dependent_MTases_sf"/>
</dbReference>
<dbReference type="NCBIfam" id="TIGR00478">
    <property type="entry name" value="tly"/>
    <property type="match status" value="1"/>
</dbReference>
<evidence type="ECO:0000256" key="2">
    <source>
        <dbReference type="ARBA" id="ARBA00029460"/>
    </source>
</evidence>
<evidence type="ECO:0000259" key="4">
    <source>
        <dbReference type="SMART" id="SM00363"/>
    </source>
</evidence>
<dbReference type="GO" id="GO:0008168">
    <property type="term" value="F:methyltransferase activity"/>
    <property type="evidence" value="ECO:0007669"/>
    <property type="project" value="UniProtKB-KW"/>
</dbReference>
<dbReference type="PIRSF" id="PIRSF005578">
    <property type="entry name" value="TlyA"/>
    <property type="match status" value="1"/>
</dbReference>
<dbReference type="Gene3D" id="3.10.290.10">
    <property type="entry name" value="RNA-binding S4 domain"/>
    <property type="match status" value="1"/>
</dbReference>
<dbReference type="CDD" id="cd00165">
    <property type="entry name" value="S4"/>
    <property type="match status" value="1"/>
</dbReference>
<dbReference type="CDD" id="cd02440">
    <property type="entry name" value="AdoMet_MTases"/>
    <property type="match status" value="1"/>
</dbReference>
<dbReference type="RefSeq" id="WP_135259411.1">
    <property type="nucleotide sequence ID" value="NZ_SJZF01000002.1"/>
</dbReference>
<dbReference type="SMART" id="SM00363">
    <property type="entry name" value="S4"/>
    <property type="match status" value="1"/>
</dbReference>
<keyword evidence="5" id="KW-0808">Transferase</keyword>
<proteinExistence type="inferred from homology"/>
<dbReference type="EMBL" id="SJZF01000002">
    <property type="protein sequence ID" value="TFU27403.1"/>
    <property type="molecule type" value="Genomic_DNA"/>
</dbReference>
<feature type="domain" description="RNA-binding S4" evidence="4">
    <location>
        <begin position="1"/>
        <end position="63"/>
    </location>
</feature>
<dbReference type="InterPro" id="IPR036986">
    <property type="entry name" value="S4_RNA-bd_sf"/>
</dbReference>
<evidence type="ECO:0000313" key="6">
    <source>
        <dbReference type="Proteomes" id="UP000297668"/>
    </source>
</evidence>
<dbReference type="Pfam" id="PF01728">
    <property type="entry name" value="FtsJ"/>
    <property type="match status" value="1"/>
</dbReference>
<evidence type="ECO:0000313" key="5">
    <source>
        <dbReference type="EMBL" id="TFU27403.1"/>
    </source>
</evidence>
<comment type="similarity">
    <text evidence="2">Belongs to the TlyA family.</text>
</comment>
<dbReference type="PANTHER" id="PTHR32319:SF0">
    <property type="entry name" value="BACTERIAL HEMOLYSIN-LIKE PROTEIN"/>
    <property type="match status" value="1"/>
</dbReference>
<dbReference type="PROSITE" id="PS50889">
    <property type="entry name" value="S4"/>
    <property type="match status" value="1"/>
</dbReference>
<evidence type="ECO:0000256" key="1">
    <source>
        <dbReference type="ARBA" id="ARBA00022884"/>
    </source>
</evidence>
<dbReference type="Proteomes" id="UP000297668">
    <property type="component" value="Unassembled WGS sequence"/>
</dbReference>
<sequence length="235" mass="25844">MRLDRYLVERGLAESREKAQRLIRSGQVKVAGQVVTRPAYPVKEGVQVEVLSPERYVGRGAYKLLGALAAFPVDPQGKVATDLGASTGGFTQVLLERGARRVYAVDVGRGQLHPSLRQDARVVALEGQDARTLQLPEPVDLVVMDVSFISSTLLLPKVKELLRPGGEALVLVKPQFELWPGAHRGVVREEALRREALERVKGKALELGFQVLGEAESPLAGKEGNREFWLWLRAP</sequence>
<dbReference type="InterPro" id="IPR002877">
    <property type="entry name" value="RNA_MeTrfase_FtsJ_dom"/>
</dbReference>
<dbReference type="InterPro" id="IPR047048">
    <property type="entry name" value="TlyA"/>
</dbReference>
<organism evidence="5 6">
    <name type="scientific">Thermus tengchongensis</name>
    <dbReference type="NCBI Taxonomy" id="1214928"/>
    <lineage>
        <taxon>Bacteria</taxon>
        <taxon>Thermotogati</taxon>
        <taxon>Deinococcota</taxon>
        <taxon>Deinococci</taxon>
        <taxon>Thermales</taxon>
        <taxon>Thermaceae</taxon>
        <taxon>Thermus</taxon>
    </lineage>
</organism>